<dbReference type="InterPro" id="IPR032675">
    <property type="entry name" value="LRR_dom_sf"/>
</dbReference>
<dbReference type="GO" id="GO:0005886">
    <property type="term" value="C:plasma membrane"/>
    <property type="evidence" value="ECO:0007669"/>
    <property type="project" value="TreeGrafter"/>
</dbReference>
<dbReference type="InterPro" id="IPR035897">
    <property type="entry name" value="Toll_tir_struct_dom_sf"/>
</dbReference>
<keyword evidence="7" id="KW-0677">Repeat</keyword>
<evidence type="ECO:0000256" key="4">
    <source>
        <dbReference type="ARBA" id="ARBA00022614"/>
    </source>
</evidence>
<dbReference type="Gene3D" id="3.80.10.10">
    <property type="entry name" value="Ribonuclease Inhibitor"/>
    <property type="match status" value="2"/>
</dbReference>
<reference evidence="16" key="1">
    <citation type="journal article" date="2018" name="Fish Shellfish Immunol.">
        <title>Transcriptome-wide identification, functional characterization, and expression analysis of two novel invertebrate-type Toll-like receptors from disk abalone (Haliotis discus discus).</title>
        <authorList>
            <person name="Priyathilaka T.T."/>
            <person name="Bathige S.D."/>
            <person name="Lee S."/>
            <person name="Nam B.H."/>
            <person name="Lee J."/>
        </authorList>
    </citation>
    <scope>NUCLEOTIDE SEQUENCE</scope>
</reference>
<keyword evidence="8" id="KW-0391">Immunity</keyword>
<dbReference type="InterPro" id="IPR001611">
    <property type="entry name" value="Leu-rich_rpt"/>
</dbReference>
<dbReference type="Gene3D" id="3.40.50.10140">
    <property type="entry name" value="Toll/interleukin-1 receptor homology (TIR) domain"/>
    <property type="match status" value="1"/>
</dbReference>
<evidence type="ECO:0000259" key="15">
    <source>
        <dbReference type="PROSITE" id="PS50104"/>
    </source>
</evidence>
<dbReference type="Pfam" id="PF01582">
    <property type="entry name" value="TIR"/>
    <property type="match status" value="1"/>
</dbReference>
<keyword evidence="11 16" id="KW-0675">Receptor</keyword>
<evidence type="ECO:0000313" key="16">
    <source>
        <dbReference type="EMBL" id="AYP63840.1"/>
    </source>
</evidence>
<dbReference type="SUPFAM" id="SSF52200">
    <property type="entry name" value="Toll/Interleukin receptor TIR domain"/>
    <property type="match status" value="1"/>
</dbReference>
<evidence type="ECO:0000256" key="10">
    <source>
        <dbReference type="ARBA" id="ARBA00023136"/>
    </source>
</evidence>
<evidence type="ECO:0000256" key="5">
    <source>
        <dbReference type="ARBA" id="ARBA00022692"/>
    </source>
</evidence>
<dbReference type="GO" id="GO:0038023">
    <property type="term" value="F:signaling receptor activity"/>
    <property type="evidence" value="ECO:0007669"/>
    <property type="project" value="TreeGrafter"/>
</dbReference>
<keyword evidence="12" id="KW-0325">Glycoprotein</keyword>
<evidence type="ECO:0000256" key="14">
    <source>
        <dbReference type="SAM" id="SignalP"/>
    </source>
</evidence>
<dbReference type="FunFam" id="3.40.50.10140:FF:000001">
    <property type="entry name" value="Toll-like receptor 2"/>
    <property type="match status" value="1"/>
</dbReference>
<dbReference type="InterPro" id="IPR000483">
    <property type="entry name" value="Cys-rich_flank_reg_C"/>
</dbReference>
<dbReference type="InterPro" id="IPR003591">
    <property type="entry name" value="Leu-rich_rpt_typical-subtyp"/>
</dbReference>
<dbReference type="PRINTS" id="PR01537">
    <property type="entry name" value="INTRLKN1R1F"/>
</dbReference>
<sequence length="655" mass="75950">MNMMHMSTLMVVLTLCVMQKEAICGITKNLNRVQCGDEWSPCYKRMCVCASKCVRCKNNGRNLTTIPDLNSTTELLNFSSNYLGSISRMTFQHMTHIRVLSLTNNSITNISNDAFQDLPMLEYLDLGYNDLKILDFTELRDLKILQGLSASNNDIYIIRDIVPTQLTHLFLQWNRLSVLPRFCSSSNHSNLVRIDFSGNNIGQLSRHSLECLINLKYFGLVGNRIITIASGTFSSLLQIEEIELSDVFKDRYEHAVGLEAYTFNNSALKTLYLASITQYGYFDLIVNSNAFKGCTGLTTLGLSYNAMVYFNDTFLNALLGDLQTLQCIKMSRCQLSFFPEVISTLLELRTIDLHGNRIMRLERGLFNNLKKLRTISLSENAIEVIHEAIFPINLRNQLKYINLAYNNFVCTCANLWFITWAKAEKHKFDNFPDSYVCGYPIELQSTRLINADISKQTCQISPYMFPVIFGLSTAAIVLLVIISLTYRWRWHIRYCAYMLRFKQRQRIEEREERFIYDAFVLYCEDDSGWIRNNLLPKIEIEDNLKLCIHERDFTPGRYIVDNIVNSLENSRNIVLVLSDSFSQSSWCQFELTLVQKRSLEQDEGYLVVVLLEEIHARNMTSSLYALLQTTTYITWPVEEEDRQIFWMRLQHCLQR</sequence>
<comment type="similarity">
    <text evidence="2">Belongs to the Toll-like receptor family.</text>
</comment>
<dbReference type="SMART" id="SM00255">
    <property type="entry name" value="TIR"/>
    <property type="match status" value="1"/>
</dbReference>
<dbReference type="GO" id="GO:0002224">
    <property type="term" value="P:toll-like receptor signaling pathway"/>
    <property type="evidence" value="ECO:0007669"/>
    <property type="project" value="TreeGrafter"/>
</dbReference>
<keyword evidence="6 14" id="KW-0732">Signal</keyword>
<evidence type="ECO:0000256" key="7">
    <source>
        <dbReference type="ARBA" id="ARBA00022737"/>
    </source>
</evidence>
<dbReference type="InterPro" id="IPR000157">
    <property type="entry name" value="TIR_dom"/>
</dbReference>
<evidence type="ECO:0000256" key="2">
    <source>
        <dbReference type="ARBA" id="ARBA00009634"/>
    </source>
</evidence>
<dbReference type="Pfam" id="PF13855">
    <property type="entry name" value="LRR_8"/>
    <property type="match status" value="3"/>
</dbReference>
<feature type="domain" description="TIR" evidence="15">
    <location>
        <begin position="514"/>
        <end position="653"/>
    </location>
</feature>
<evidence type="ECO:0000256" key="11">
    <source>
        <dbReference type="ARBA" id="ARBA00023170"/>
    </source>
</evidence>
<comment type="subcellular location">
    <subcellularLocation>
        <location evidence="1">Membrane</location>
        <topology evidence="1">Single-pass type I membrane protein</topology>
    </subcellularLocation>
</comment>
<feature type="chain" id="PRO_5017962881" evidence="14">
    <location>
        <begin position="23"/>
        <end position="655"/>
    </location>
</feature>
<organism evidence="16">
    <name type="scientific">Haliotis discus discus</name>
    <name type="common">disc abalone</name>
    <dbReference type="NCBI Taxonomy" id="91233"/>
    <lineage>
        <taxon>Eukaryota</taxon>
        <taxon>Metazoa</taxon>
        <taxon>Spiralia</taxon>
        <taxon>Lophotrochozoa</taxon>
        <taxon>Mollusca</taxon>
        <taxon>Gastropoda</taxon>
        <taxon>Vetigastropoda</taxon>
        <taxon>Lepetellida</taxon>
        <taxon>Haliotoidea</taxon>
        <taxon>Haliotidae</taxon>
        <taxon>Haliotis</taxon>
    </lineage>
</organism>
<dbReference type="PANTHER" id="PTHR24365">
    <property type="entry name" value="TOLL-LIKE RECEPTOR"/>
    <property type="match status" value="1"/>
</dbReference>
<dbReference type="SMART" id="SM00369">
    <property type="entry name" value="LRR_TYP"/>
    <property type="match status" value="7"/>
</dbReference>
<evidence type="ECO:0000256" key="8">
    <source>
        <dbReference type="ARBA" id="ARBA00022859"/>
    </source>
</evidence>
<dbReference type="GO" id="GO:0045087">
    <property type="term" value="P:innate immune response"/>
    <property type="evidence" value="ECO:0007669"/>
    <property type="project" value="UniProtKB-KW"/>
</dbReference>
<dbReference type="PANTHER" id="PTHR24365:SF530">
    <property type="entry name" value="MSTPROX-RELATED"/>
    <property type="match status" value="1"/>
</dbReference>
<keyword evidence="5 13" id="KW-0812">Transmembrane</keyword>
<dbReference type="SMART" id="SM00082">
    <property type="entry name" value="LRRCT"/>
    <property type="match status" value="1"/>
</dbReference>
<keyword evidence="4" id="KW-0433">Leucine-rich repeat</keyword>
<name>A0A3G3BI99_HALDI</name>
<dbReference type="AlphaFoldDB" id="A0A3G3BI99"/>
<evidence type="ECO:0000256" key="6">
    <source>
        <dbReference type="ARBA" id="ARBA00022729"/>
    </source>
</evidence>
<dbReference type="EMBL" id="MH205667">
    <property type="protein sequence ID" value="AYP63840.1"/>
    <property type="molecule type" value="mRNA"/>
</dbReference>
<dbReference type="SUPFAM" id="SSF52058">
    <property type="entry name" value="L domain-like"/>
    <property type="match status" value="1"/>
</dbReference>
<protein>
    <submittedName>
        <fullName evidence="16">Toll-like receptor B</fullName>
    </submittedName>
</protein>
<keyword evidence="10 13" id="KW-0472">Membrane</keyword>
<keyword evidence="9 13" id="KW-1133">Transmembrane helix</keyword>
<proteinExistence type="evidence at transcript level"/>
<evidence type="ECO:0000256" key="1">
    <source>
        <dbReference type="ARBA" id="ARBA00004479"/>
    </source>
</evidence>
<evidence type="ECO:0000256" key="13">
    <source>
        <dbReference type="SAM" id="Phobius"/>
    </source>
</evidence>
<accession>A0A3G3BI99</accession>
<dbReference type="PROSITE" id="PS51450">
    <property type="entry name" value="LRR"/>
    <property type="match status" value="1"/>
</dbReference>
<evidence type="ECO:0000256" key="12">
    <source>
        <dbReference type="ARBA" id="ARBA00023180"/>
    </source>
</evidence>
<keyword evidence="3" id="KW-0399">Innate immunity</keyword>
<evidence type="ECO:0000256" key="3">
    <source>
        <dbReference type="ARBA" id="ARBA00022588"/>
    </source>
</evidence>
<feature type="transmembrane region" description="Helical" evidence="13">
    <location>
        <begin position="463"/>
        <end position="484"/>
    </location>
</feature>
<evidence type="ECO:0000256" key="9">
    <source>
        <dbReference type="ARBA" id="ARBA00022989"/>
    </source>
</evidence>
<dbReference type="PROSITE" id="PS50104">
    <property type="entry name" value="TIR"/>
    <property type="match status" value="1"/>
</dbReference>
<feature type="signal peptide" evidence="14">
    <location>
        <begin position="1"/>
        <end position="22"/>
    </location>
</feature>